<keyword evidence="5" id="KW-0325">Glycoprotein</keyword>
<keyword evidence="9" id="KW-1185">Reference proteome</keyword>
<dbReference type="SUPFAM" id="SSF52058">
    <property type="entry name" value="L domain-like"/>
    <property type="match status" value="2"/>
</dbReference>
<dbReference type="GO" id="GO:0031505">
    <property type="term" value="P:fungal-type cell wall organization"/>
    <property type="evidence" value="ECO:0007669"/>
    <property type="project" value="TreeGrafter"/>
</dbReference>
<organism evidence="8 9">
    <name type="scientific">Aplosporella prunicola CBS 121167</name>
    <dbReference type="NCBI Taxonomy" id="1176127"/>
    <lineage>
        <taxon>Eukaryota</taxon>
        <taxon>Fungi</taxon>
        <taxon>Dikarya</taxon>
        <taxon>Ascomycota</taxon>
        <taxon>Pezizomycotina</taxon>
        <taxon>Dothideomycetes</taxon>
        <taxon>Dothideomycetes incertae sedis</taxon>
        <taxon>Botryosphaeriales</taxon>
        <taxon>Aplosporellaceae</taxon>
        <taxon>Aplosporella</taxon>
    </lineage>
</organism>
<keyword evidence="4 7" id="KW-0732">Signal</keyword>
<dbReference type="GO" id="GO:0005886">
    <property type="term" value="C:plasma membrane"/>
    <property type="evidence" value="ECO:0007669"/>
    <property type="project" value="TreeGrafter"/>
</dbReference>
<dbReference type="PANTHER" id="PTHR31018:SF3">
    <property type="entry name" value="RECEPTOR PROTEIN-TYROSINE KINASE"/>
    <property type="match status" value="1"/>
</dbReference>
<dbReference type="GO" id="GO:0009277">
    <property type="term" value="C:fungal-type cell wall"/>
    <property type="evidence" value="ECO:0007669"/>
    <property type="project" value="TreeGrafter"/>
</dbReference>
<feature type="region of interest" description="Disordered" evidence="6">
    <location>
        <begin position="359"/>
        <end position="380"/>
    </location>
</feature>
<comment type="subcellular location">
    <subcellularLocation>
        <location evidence="1">Secreted</location>
        <location evidence="1">Cell wall</location>
    </subcellularLocation>
</comment>
<evidence type="ECO:0000256" key="7">
    <source>
        <dbReference type="SAM" id="SignalP"/>
    </source>
</evidence>
<dbReference type="GeneID" id="54303616"/>
<proteinExistence type="predicted"/>
<dbReference type="AlphaFoldDB" id="A0A6A6BHU7"/>
<evidence type="ECO:0000256" key="3">
    <source>
        <dbReference type="ARBA" id="ARBA00022525"/>
    </source>
</evidence>
<sequence>MRAWEQVVLFLGIVFFVKLSSAIPLNDMGCEIPEPGTKTIAAPADLETLASCETVTGSIAIHKDLKGDLSINEVKEITGSLTAIGAHKLDSLSADSLESLGDFELNDLSQLSTLAFPKLSSVGEISWNYLPALGNLTFATEITRARSIYIRNTFLSSVDGINPITVKDLLISDNSYFKDITFPTTNITGLLSIQDNAELAKFSFPELISASDIALRDLGNISMPVLTTIQNNLNITRFGGAEISLPHLASVGPLLAISDCPNLSKISLPELWSTRGDFEISGNPKIASLSFPKFSEAGMNIRFQGNFSSVDLPNLSSVQGDVNLISDKTLNCSDLLAMQKSGAINGNLYCSGDAKASTPHNNNTNNSNSSNDHKNSSSSNSATIVKSVMGSCVSLAAVLVLLSLWTRAKHKKTLAKQERERAASRNARGVEQEEEMNTSEMGRLRPRTPPRVETQSIAPSYETQSVLSFPPPPYSRY</sequence>
<reference evidence="8" key="1">
    <citation type="journal article" date="2020" name="Stud. Mycol.">
        <title>101 Dothideomycetes genomes: a test case for predicting lifestyles and emergence of pathogens.</title>
        <authorList>
            <person name="Haridas S."/>
            <person name="Albert R."/>
            <person name="Binder M."/>
            <person name="Bloem J."/>
            <person name="Labutti K."/>
            <person name="Salamov A."/>
            <person name="Andreopoulos B."/>
            <person name="Baker S."/>
            <person name="Barry K."/>
            <person name="Bills G."/>
            <person name="Bluhm B."/>
            <person name="Cannon C."/>
            <person name="Castanera R."/>
            <person name="Culley D."/>
            <person name="Daum C."/>
            <person name="Ezra D."/>
            <person name="Gonzalez J."/>
            <person name="Henrissat B."/>
            <person name="Kuo A."/>
            <person name="Liang C."/>
            <person name="Lipzen A."/>
            <person name="Lutzoni F."/>
            <person name="Magnuson J."/>
            <person name="Mondo S."/>
            <person name="Nolan M."/>
            <person name="Ohm R."/>
            <person name="Pangilinan J."/>
            <person name="Park H.-J."/>
            <person name="Ramirez L."/>
            <person name="Alfaro M."/>
            <person name="Sun H."/>
            <person name="Tritt A."/>
            <person name="Yoshinaga Y."/>
            <person name="Zwiers L.-H."/>
            <person name="Turgeon B."/>
            <person name="Goodwin S."/>
            <person name="Spatafora J."/>
            <person name="Crous P."/>
            <person name="Grigoriev I."/>
        </authorList>
    </citation>
    <scope>NUCLEOTIDE SEQUENCE</scope>
    <source>
        <strain evidence="8">CBS 121167</strain>
    </source>
</reference>
<protein>
    <recommendedName>
        <fullName evidence="10">Receptor L-domain domain-containing protein</fullName>
    </recommendedName>
</protein>
<keyword evidence="3" id="KW-0964">Secreted</keyword>
<feature type="signal peptide" evidence="7">
    <location>
        <begin position="1"/>
        <end position="22"/>
    </location>
</feature>
<evidence type="ECO:0000313" key="9">
    <source>
        <dbReference type="Proteomes" id="UP000799438"/>
    </source>
</evidence>
<accession>A0A6A6BHU7</accession>
<evidence type="ECO:0008006" key="10">
    <source>
        <dbReference type="Google" id="ProtNLM"/>
    </source>
</evidence>
<evidence type="ECO:0000256" key="6">
    <source>
        <dbReference type="SAM" id="MobiDB-lite"/>
    </source>
</evidence>
<evidence type="ECO:0000313" key="8">
    <source>
        <dbReference type="EMBL" id="KAF2143719.1"/>
    </source>
</evidence>
<feature type="region of interest" description="Disordered" evidence="6">
    <location>
        <begin position="412"/>
        <end position="477"/>
    </location>
</feature>
<feature type="compositionally biased region" description="Polar residues" evidence="6">
    <location>
        <begin position="453"/>
        <end position="467"/>
    </location>
</feature>
<evidence type="ECO:0000256" key="1">
    <source>
        <dbReference type="ARBA" id="ARBA00004191"/>
    </source>
</evidence>
<dbReference type="InterPro" id="IPR051648">
    <property type="entry name" value="CWI-Assembly_Regulator"/>
</dbReference>
<feature type="compositionally biased region" description="Basic and acidic residues" evidence="6">
    <location>
        <begin position="415"/>
        <end position="431"/>
    </location>
</feature>
<dbReference type="OrthoDB" id="536881at2759"/>
<gene>
    <name evidence="8" type="ORF">K452DRAFT_357347</name>
</gene>
<evidence type="ECO:0000256" key="5">
    <source>
        <dbReference type="ARBA" id="ARBA00023180"/>
    </source>
</evidence>
<name>A0A6A6BHU7_9PEZI</name>
<dbReference type="RefSeq" id="XP_033399431.1">
    <property type="nucleotide sequence ID" value="XM_033546110.1"/>
</dbReference>
<feature type="chain" id="PRO_5025391501" description="Receptor L-domain domain-containing protein" evidence="7">
    <location>
        <begin position="23"/>
        <end position="477"/>
    </location>
</feature>
<evidence type="ECO:0000256" key="4">
    <source>
        <dbReference type="ARBA" id="ARBA00022729"/>
    </source>
</evidence>
<keyword evidence="2" id="KW-0134">Cell wall</keyword>
<dbReference type="GO" id="GO:0009986">
    <property type="term" value="C:cell surface"/>
    <property type="evidence" value="ECO:0007669"/>
    <property type="project" value="TreeGrafter"/>
</dbReference>
<dbReference type="PANTHER" id="PTHR31018">
    <property type="entry name" value="SPORULATION-SPECIFIC PROTEIN-RELATED"/>
    <property type="match status" value="1"/>
</dbReference>
<dbReference type="Proteomes" id="UP000799438">
    <property type="component" value="Unassembled WGS sequence"/>
</dbReference>
<dbReference type="Gene3D" id="3.80.20.20">
    <property type="entry name" value="Receptor L-domain"/>
    <property type="match status" value="1"/>
</dbReference>
<dbReference type="InterPro" id="IPR036941">
    <property type="entry name" value="Rcpt_L-dom_sf"/>
</dbReference>
<evidence type="ECO:0000256" key="2">
    <source>
        <dbReference type="ARBA" id="ARBA00022512"/>
    </source>
</evidence>
<dbReference type="EMBL" id="ML995481">
    <property type="protein sequence ID" value="KAF2143719.1"/>
    <property type="molecule type" value="Genomic_DNA"/>
</dbReference>